<protein>
    <submittedName>
        <fullName evidence="1">Uncharacterized protein</fullName>
    </submittedName>
</protein>
<reference evidence="1" key="1">
    <citation type="submission" date="2014-11" db="EMBL/GenBank/DDBJ databases">
        <authorList>
            <person name="Amaro Gonzalez C."/>
        </authorList>
    </citation>
    <scope>NUCLEOTIDE SEQUENCE</scope>
</reference>
<sequence length="51" mass="6123">MIRTCYSAPLATHDKQLIFRSQHHTDRQTVSHTDKHTQFKYFKQQLVSILH</sequence>
<dbReference type="EMBL" id="GBXM01072277">
    <property type="protein sequence ID" value="JAH36300.1"/>
    <property type="molecule type" value="Transcribed_RNA"/>
</dbReference>
<organism evidence="1">
    <name type="scientific">Anguilla anguilla</name>
    <name type="common">European freshwater eel</name>
    <name type="synonym">Muraena anguilla</name>
    <dbReference type="NCBI Taxonomy" id="7936"/>
    <lineage>
        <taxon>Eukaryota</taxon>
        <taxon>Metazoa</taxon>
        <taxon>Chordata</taxon>
        <taxon>Craniata</taxon>
        <taxon>Vertebrata</taxon>
        <taxon>Euteleostomi</taxon>
        <taxon>Actinopterygii</taxon>
        <taxon>Neopterygii</taxon>
        <taxon>Teleostei</taxon>
        <taxon>Anguilliformes</taxon>
        <taxon>Anguillidae</taxon>
        <taxon>Anguilla</taxon>
    </lineage>
</organism>
<reference evidence="1" key="2">
    <citation type="journal article" date="2015" name="Fish Shellfish Immunol.">
        <title>Early steps in the European eel (Anguilla anguilla)-Vibrio vulnificus interaction in the gills: Role of the RtxA13 toxin.</title>
        <authorList>
            <person name="Callol A."/>
            <person name="Pajuelo D."/>
            <person name="Ebbesson L."/>
            <person name="Teles M."/>
            <person name="MacKenzie S."/>
            <person name="Amaro C."/>
        </authorList>
    </citation>
    <scope>NUCLEOTIDE SEQUENCE</scope>
</reference>
<accession>A0A0E9S6N3</accession>
<evidence type="ECO:0000313" key="1">
    <source>
        <dbReference type="EMBL" id="JAH36300.1"/>
    </source>
</evidence>
<proteinExistence type="predicted"/>
<name>A0A0E9S6N3_ANGAN</name>
<dbReference type="AlphaFoldDB" id="A0A0E9S6N3"/>